<keyword evidence="2" id="KW-1185">Reference proteome</keyword>
<sequence>MTARSGARAAVAAAGIFATLGVTLVTLAVVNAVNAATPSSPSADGTEIEPPQSDLLKHLSLLYQGTYVLYGKGRRSERDLPVCSTAGEACNLAHKRYWLTHITERLCRCADRSECPLHFSGINDTLSQHVSNRAQLKFCNSITEDLPVCSDREPALKIKKLHRKASPFPTNVATKTEGTDTHSTLLCRCPWPNKWTLVQTTTPSATETILLYSCDQLPKCPSNGECGYIRADTLESYYSCSCPEQHICVFTRPQQAHVTSQLHFEGHAYTAKCLPN</sequence>
<name>A0AAN8WVZ5_HALRR</name>
<dbReference type="AlphaFoldDB" id="A0AAN8WVZ5"/>
<dbReference type="EMBL" id="JAXCGZ010016179">
    <property type="protein sequence ID" value="KAK7069528.1"/>
    <property type="molecule type" value="Genomic_DNA"/>
</dbReference>
<dbReference type="Proteomes" id="UP001381693">
    <property type="component" value="Unassembled WGS sequence"/>
</dbReference>
<evidence type="ECO:0000313" key="1">
    <source>
        <dbReference type="EMBL" id="KAK7069528.1"/>
    </source>
</evidence>
<gene>
    <name evidence="1" type="ORF">SK128_026832</name>
</gene>
<proteinExistence type="predicted"/>
<evidence type="ECO:0000313" key="2">
    <source>
        <dbReference type="Proteomes" id="UP001381693"/>
    </source>
</evidence>
<reference evidence="1 2" key="1">
    <citation type="submission" date="2023-11" db="EMBL/GenBank/DDBJ databases">
        <title>Halocaridina rubra genome assembly.</title>
        <authorList>
            <person name="Smith C."/>
        </authorList>
    </citation>
    <scope>NUCLEOTIDE SEQUENCE [LARGE SCALE GENOMIC DNA]</scope>
    <source>
        <strain evidence="1">EP-1</strain>
        <tissue evidence="1">Whole</tissue>
    </source>
</reference>
<protein>
    <submittedName>
        <fullName evidence="1">Uncharacterized protein</fullName>
    </submittedName>
</protein>
<accession>A0AAN8WVZ5</accession>
<comment type="caution">
    <text evidence="1">The sequence shown here is derived from an EMBL/GenBank/DDBJ whole genome shotgun (WGS) entry which is preliminary data.</text>
</comment>
<dbReference type="Gene3D" id="2.20.20.160">
    <property type="match status" value="1"/>
</dbReference>
<organism evidence="1 2">
    <name type="scientific">Halocaridina rubra</name>
    <name type="common">Hawaiian red shrimp</name>
    <dbReference type="NCBI Taxonomy" id="373956"/>
    <lineage>
        <taxon>Eukaryota</taxon>
        <taxon>Metazoa</taxon>
        <taxon>Ecdysozoa</taxon>
        <taxon>Arthropoda</taxon>
        <taxon>Crustacea</taxon>
        <taxon>Multicrustacea</taxon>
        <taxon>Malacostraca</taxon>
        <taxon>Eumalacostraca</taxon>
        <taxon>Eucarida</taxon>
        <taxon>Decapoda</taxon>
        <taxon>Pleocyemata</taxon>
        <taxon>Caridea</taxon>
        <taxon>Atyoidea</taxon>
        <taxon>Atyidae</taxon>
        <taxon>Halocaridina</taxon>
    </lineage>
</organism>